<evidence type="ECO:0000256" key="4">
    <source>
        <dbReference type="SAM" id="SignalP"/>
    </source>
</evidence>
<dbReference type="RefSeq" id="WP_168222105.1">
    <property type="nucleotide sequence ID" value="NZ_CP042997.1"/>
</dbReference>
<dbReference type="Pfam" id="PF13416">
    <property type="entry name" value="SBP_bac_8"/>
    <property type="match status" value="1"/>
</dbReference>
<dbReference type="GO" id="GO:0042597">
    <property type="term" value="C:periplasmic space"/>
    <property type="evidence" value="ECO:0007669"/>
    <property type="project" value="UniProtKB-SubCell"/>
</dbReference>
<dbReference type="EMBL" id="CP042997">
    <property type="protein sequence ID" value="QEH37277.1"/>
    <property type="molecule type" value="Genomic_DNA"/>
</dbReference>
<evidence type="ECO:0000256" key="2">
    <source>
        <dbReference type="ARBA" id="ARBA00008520"/>
    </source>
</evidence>
<proteinExistence type="inferred from homology"/>
<dbReference type="PROSITE" id="PS51257">
    <property type="entry name" value="PROKAR_LIPOPROTEIN"/>
    <property type="match status" value="1"/>
</dbReference>
<keyword evidence="6" id="KW-1185">Reference proteome</keyword>
<gene>
    <name evidence="5" type="ORF">OJF2_58640</name>
</gene>
<dbReference type="InterPro" id="IPR006059">
    <property type="entry name" value="SBP"/>
</dbReference>
<feature type="chain" id="PRO_5022755442" evidence="4">
    <location>
        <begin position="17"/>
        <end position="518"/>
    </location>
</feature>
<comment type="subcellular location">
    <subcellularLocation>
        <location evidence="1">Periplasm</location>
    </subcellularLocation>
</comment>
<feature type="compositionally biased region" description="Basic and acidic residues" evidence="3">
    <location>
        <begin position="118"/>
        <end position="128"/>
    </location>
</feature>
<dbReference type="PANTHER" id="PTHR43649">
    <property type="entry name" value="ARABINOSE-BINDING PROTEIN-RELATED"/>
    <property type="match status" value="1"/>
</dbReference>
<sequence precursor="true">MLSSRLAWSLALAMMAAGCSEPDTTPAVPPPPSFKGSTLTVGALGDPAILAGLAAHRGEWVATRGGEVVIRQEPIPSVDQVSSVDVLVFPGQELGNLVDAQALEAIPNEQVIPARKKRADEEPSRIEGEPAPAESPAESFKFTDIVPAYRDRVTRYGEDRMALPLGGSALVLVYRKDAFARPENVEAARAAGITLEPPETWTQLDRLAAFFQGRDWAGHGHAAHGLAAVLAADPEGVGDALFLARSASLGQHRNHFSFWFDSDAMKPRVDSPPFEEALAAITAWKSCGPPGCEKFDAASARAAFRDGKVAMLIDRAERAATWSGGSPVGVSRLPGSERVFEPLRNKWETPESPNAPSYLPAGGGWLVGVRRGLSDAQREAALDLARYLASPEISNRLRSEQTFAMLPVRSSQIGQGLPDPASSPDVDPRQWSDAVGRTLMADRVIPGLRIPEAAGYLNDVAEARLAALAGKAPGDALRELSTRWTARTKALGKHRQLWHYRRSLNTLSTASTPPARGQ</sequence>
<dbReference type="Gene3D" id="3.40.190.10">
    <property type="entry name" value="Periplasmic binding protein-like II"/>
    <property type="match status" value="1"/>
</dbReference>
<organism evidence="5 6">
    <name type="scientific">Aquisphaera giovannonii</name>
    <dbReference type="NCBI Taxonomy" id="406548"/>
    <lineage>
        <taxon>Bacteria</taxon>
        <taxon>Pseudomonadati</taxon>
        <taxon>Planctomycetota</taxon>
        <taxon>Planctomycetia</taxon>
        <taxon>Isosphaerales</taxon>
        <taxon>Isosphaeraceae</taxon>
        <taxon>Aquisphaera</taxon>
    </lineage>
</organism>
<evidence type="ECO:0000256" key="1">
    <source>
        <dbReference type="ARBA" id="ARBA00004418"/>
    </source>
</evidence>
<evidence type="ECO:0000256" key="3">
    <source>
        <dbReference type="SAM" id="MobiDB-lite"/>
    </source>
</evidence>
<dbReference type="InterPro" id="IPR050490">
    <property type="entry name" value="Bact_solute-bd_prot1"/>
</dbReference>
<comment type="similarity">
    <text evidence="2">Belongs to the bacterial solute-binding protein 1 family.</text>
</comment>
<keyword evidence="4" id="KW-0732">Signal</keyword>
<feature type="region of interest" description="Disordered" evidence="3">
    <location>
        <begin position="115"/>
        <end position="136"/>
    </location>
</feature>
<dbReference type="KEGG" id="agv:OJF2_58640"/>
<accession>A0A5B9WA10</accession>
<feature type="signal peptide" evidence="4">
    <location>
        <begin position="1"/>
        <end position="16"/>
    </location>
</feature>
<evidence type="ECO:0000313" key="5">
    <source>
        <dbReference type="EMBL" id="QEH37277.1"/>
    </source>
</evidence>
<dbReference type="SUPFAM" id="SSF53850">
    <property type="entry name" value="Periplasmic binding protein-like II"/>
    <property type="match status" value="1"/>
</dbReference>
<dbReference type="PANTHER" id="PTHR43649:SF12">
    <property type="entry name" value="DIACETYLCHITOBIOSE BINDING PROTEIN DASA"/>
    <property type="match status" value="1"/>
</dbReference>
<dbReference type="Proteomes" id="UP000324233">
    <property type="component" value="Chromosome"/>
</dbReference>
<dbReference type="AlphaFoldDB" id="A0A5B9WA10"/>
<protein>
    <submittedName>
        <fullName evidence="5">Bacterial extracellular solute-binding protein</fullName>
    </submittedName>
</protein>
<evidence type="ECO:0000313" key="6">
    <source>
        <dbReference type="Proteomes" id="UP000324233"/>
    </source>
</evidence>
<name>A0A5B9WA10_9BACT</name>
<reference evidence="5 6" key="1">
    <citation type="submission" date="2019-08" db="EMBL/GenBank/DDBJ databases">
        <title>Deep-cultivation of Planctomycetes and their phenomic and genomic characterization uncovers novel biology.</title>
        <authorList>
            <person name="Wiegand S."/>
            <person name="Jogler M."/>
            <person name="Boedeker C."/>
            <person name="Pinto D."/>
            <person name="Vollmers J."/>
            <person name="Rivas-Marin E."/>
            <person name="Kohn T."/>
            <person name="Peeters S.H."/>
            <person name="Heuer A."/>
            <person name="Rast P."/>
            <person name="Oberbeckmann S."/>
            <person name="Bunk B."/>
            <person name="Jeske O."/>
            <person name="Meyerdierks A."/>
            <person name="Storesund J.E."/>
            <person name="Kallscheuer N."/>
            <person name="Luecker S."/>
            <person name="Lage O.M."/>
            <person name="Pohl T."/>
            <person name="Merkel B.J."/>
            <person name="Hornburger P."/>
            <person name="Mueller R.-W."/>
            <person name="Bruemmer F."/>
            <person name="Labrenz M."/>
            <person name="Spormann A.M."/>
            <person name="Op den Camp H."/>
            <person name="Overmann J."/>
            <person name="Amann R."/>
            <person name="Jetten M.S.M."/>
            <person name="Mascher T."/>
            <person name="Medema M.H."/>
            <person name="Devos D.P."/>
            <person name="Kaster A.-K."/>
            <person name="Ovreas L."/>
            <person name="Rohde M."/>
            <person name="Galperin M.Y."/>
            <person name="Jogler C."/>
        </authorList>
    </citation>
    <scope>NUCLEOTIDE SEQUENCE [LARGE SCALE GENOMIC DNA]</scope>
    <source>
        <strain evidence="5 6">OJF2</strain>
    </source>
</reference>